<keyword evidence="9 11" id="KW-0239">DNA-directed DNA polymerase</keyword>
<gene>
    <name evidence="14" type="primary">polC2</name>
    <name evidence="11" type="synonym">polC</name>
    <name evidence="14" type="ordered locus">bpr_IV123</name>
</gene>
<accession>E0S506</accession>
<dbReference type="NCBIfam" id="TIGR00573">
    <property type="entry name" value="dnaq"/>
    <property type="match status" value="1"/>
</dbReference>
<proteinExistence type="inferred from homology"/>
<keyword evidence="5 11" id="KW-0235">DNA replication</keyword>
<dbReference type="PANTHER" id="PTHR32294">
    <property type="entry name" value="DNA POLYMERASE III SUBUNIT ALPHA"/>
    <property type="match status" value="1"/>
</dbReference>
<sequence length="1490" mass="169303">MNRMFFEAFPMLKVDDDIFNDMKSVEIEKISSTKKHDFIRIYIKSSILIEKSTIYKIEKSIQDQLFSGVNVTVKVYEKFTLSSQYTPKYLMDFYSESIFLEFKNYDPIEHTIIKRATFEYPDDSNVNICLEENVITRKKAQDIKRVFEKIFNERCGLNVNFNITYREAVERTKPQYTYDAVHIEKGPEIVEVDAIKVVESRSEKVEKKQDSNWSNEKSKQDIKKGATFAKGKFSKIPDDPSIIYGRNFDEEITQIIDIEGAIGEIVVRGQIIKYERKDIKNEKAILMFAITDFTDSIKVKIFAKQEQVAKLEEKIHVGAFIKLKGIAALDNFDHEVSIQSVVGIKEIPDFTTKRVDNAPRKRVELHCHTKMSDMDAVSSAEDIILQAYKWGMPGIAITDHAVVQGLTEGDHFIKEYKGKHKDCDIDKFKLLLGVEGYLVDDFVKIVTNNKGQELKGVPAVVFDIETTGLSPTEDKIIEIGAVKMLDGVVVDKFSEFVDPKIPISPATTKLTTITDDMVIGAPLIDAVVPKFVEFCGDCVLVGHNVGFDISFIIENCRRLGIKKEFTCIDTMGLSRAFYPQQAKHSLEAVCKTLKVVNEQHHRAISDAECTAEIFKIFQEKLYEKGIYDLDAIKAIEELDIEAVKRLHSNHVILIAKDTCGRTNLYTLISKSHIDYYYRKPIIPKSELIKYREGLIVGSACCLGELYEAVREGRSDEEIAKIVDFYDYLEIQPIANNKFMIANEKMEKINSEEDLRDINRKIVKLGEHYNKPVVATCDVHFLNPEDEIYRTIILSMKKMDKEDPAPLYLRTTEEMLQEFEYLGEEKAREVVIENSNKIFDWCEKISPVRPDKCPPVIENSDELLRKICYDKMHEMYGDPLPPIVEERLEKELKSIIGNGYAVLYIIAQKLVWKSLEDGYLVGSRGSVGSSFVAYAAGITEVNSLAPHYLCPECQYSEFDSEDVKKYAGNSGCDMPDKRCPRCGALMKKDGFDIPFETFLGFKGDKEPDIDLNFSGEYQSKAHKYTEVIFGDGQTFRAGTIQSVADKTAYGYVKKYFEQAEKTKRSAEIERLAEGCKGVRRGTGQHPGGIVVLPVGENIYSFTPIQHPANDMDTPIITTHFDYHKIDHNLLKLDILGHDDPTMIRFLNDCTGLDPKDVPLDDRLVMTLFMNTTALGITPEQISGTKLGCLGLPEFGTDFAMNMVIDAKPQSFSDLIRISGLSHGTGVWLGNAKDLIDSGAATLSSCICCRDDIMVYLIHKGLDPSESFKIMEAVRKGKVAKGKENNWPNWEQDMMDKGVPEWYMGSCKKIEYMFPKAHAAAYVMMAWRIAYFKIYIPQAFYAAWFSIRAKALNYERMFQGKATLKRYMEEYRKKGDALTAVEEDELMAMRLAEEMYERGIEVEPIDIYKAESRTFKVVGDKIMPSLVSLERLGEKAADQIVEAAKEGPFTSRDDFKSRTKCPQVVVDNMTRLGLLGNLPESSQLSIFDLMGK</sequence>
<evidence type="ECO:0000256" key="9">
    <source>
        <dbReference type="ARBA" id="ARBA00022932"/>
    </source>
</evidence>
<dbReference type="InterPro" id="IPR036397">
    <property type="entry name" value="RNaseH_sf"/>
</dbReference>
<protein>
    <recommendedName>
        <fullName evidence="11">DNA polymerase III PolC-type</fullName>
        <shortName evidence="11">PolIII</shortName>
        <ecNumber evidence="11">2.7.7.7</ecNumber>
    </recommendedName>
</protein>
<evidence type="ECO:0000259" key="13">
    <source>
        <dbReference type="SMART" id="SM00481"/>
    </source>
</evidence>
<dbReference type="FunFam" id="3.30.420.10:FF:000045">
    <property type="entry name" value="3'-5' exonuclease DinG"/>
    <property type="match status" value="1"/>
</dbReference>
<dbReference type="InterPro" id="IPR011708">
    <property type="entry name" value="DNA_pol3_alpha_NTPase_dom"/>
</dbReference>
<dbReference type="KEGG" id="bpb:bpr_IV123"/>
<dbReference type="InterPro" id="IPR004013">
    <property type="entry name" value="PHP_dom"/>
</dbReference>
<dbReference type="NCBIfam" id="NF001688">
    <property type="entry name" value="PRK00448.1"/>
    <property type="match status" value="1"/>
</dbReference>
<keyword evidence="4 11" id="KW-0548">Nucleotidyltransferase</keyword>
<dbReference type="EMBL" id="CP001813">
    <property type="protein sequence ID" value="ADL36488.1"/>
    <property type="molecule type" value="Genomic_DNA"/>
</dbReference>
<dbReference type="Pfam" id="PF17657">
    <property type="entry name" value="DNA_pol3_finger"/>
    <property type="match status" value="1"/>
</dbReference>
<dbReference type="InterPro" id="IPR028112">
    <property type="entry name" value="DNA_PolC-type_N_I"/>
</dbReference>
<dbReference type="Gene3D" id="3.30.1900.20">
    <property type="match status" value="2"/>
</dbReference>
<dbReference type="InterPro" id="IPR004805">
    <property type="entry name" value="DnaE2/DnaE/PolC"/>
</dbReference>
<dbReference type="Pfam" id="PF14480">
    <property type="entry name" value="DNA_pol3_a_NI"/>
    <property type="match status" value="1"/>
</dbReference>
<dbReference type="PANTHER" id="PTHR32294:SF5">
    <property type="entry name" value="DNA POLYMERASE III POLC-TYPE"/>
    <property type="match status" value="1"/>
</dbReference>
<evidence type="ECO:0000259" key="12">
    <source>
        <dbReference type="SMART" id="SM00479"/>
    </source>
</evidence>
<dbReference type="InterPro" id="IPR013520">
    <property type="entry name" value="Ribonucl_H"/>
</dbReference>
<name>E0S506_BUTPB</name>
<dbReference type="CDD" id="cd04484">
    <property type="entry name" value="polC_OBF"/>
    <property type="match status" value="1"/>
</dbReference>
<dbReference type="CDD" id="cd07309">
    <property type="entry name" value="PHP"/>
    <property type="match status" value="1"/>
</dbReference>
<dbReference type="CDD" id="cd06127">
    <property type="entry name" value="DEDDh"/>
    <property type="match status" value="1"/>
</dbReference>
<keyword evidence="7 11" id="KW-0378">Hydrolase</keyword>
<dbReference type="InterPro" id="IPR012340">
    <property type="entry name" value="NA-bd_OB-fold"/>
</dbReference>
<dbReference type="Pfam" id="PF14579">
    <property type="entry name" value="HHH_6"/>
    <property type="match status" value="1"/>
</dbReference>
<geneLocation type="plasmid" evidence="14 15">
    <name>pCY186</name>
</geneLocation>
<dbReference type="SUPFAM" id="SSF53098">
    <property type="entry name" value="Ribonuclease H-like"/>
    <property type="match status" value="1"/>
</dbReference>
<evidence type="ECO:0000256" key="1">
    <source>
        <dbReference type="ARBA" id="ARBA00003452"/>
    </source>
</evidence>
<dbReference type="HAMAP" id="MF_00356">
    <property type="entry name" value="DNApol_PolC"/>
    <property type="match status" value="1"/>
</dbReference>
<comment type="similarity">
    <text evidence="11">Belongs to the DNA polymerase type-C family. PolC subfamily.</text>
</comment>
<feature type="domain" description="Exonuclease" evidence="12">
    <location>
        <begin position="458"/>
        <end position="623"/>
    </location>
</feature>
<dbReference type="InterPro" id="IPR003141">
    <property type="entry name" value="Pol/His_phosphatase_N"/>
</dbReference>
<evidence type="ECO:0000256" key="5">
    <source>
        <dbReference type="ARBA" id="ARBA00022705"/>
    </source>
</evidence>
<reference evidence="14 15" key="1">
    <citation type="journal article" date="2010" name="PLoS ONE">
        <title>The glycobiome of the rumen bacterium Butyrivibrio proteoclasticus B316(T) highlights adaptation to a polysaccharide-rich environment.</title>
        <authorList>
            <person name="Kelly W.J."/>
            <person name="Leahy S.C."/>
            <person name="Altermann E."/>
            <person name="Yeoman C.J."/>
            <person name="Dunne J.C."/>
            <person name="Kong Z."/>
            <person name="Pacheco D.M."/>
            <person name="Li D."/>
            <person name="Noel S.J."/>
            <person name="Moon C.D."/>
            <person name="Cookson A.L."/>
            <person name="Attwood G.T."/>
        </authorList>
    </citation>
    <scope>NUCLEOTIDE SEQUENCE [LARGE SCALE GENOMIC DNA]</scope>
    <source>
        <strain evidence="15">ATCC 51982 / DSM 14932 / B316</strain>
        <plasmid evidence="15">Plasmid pCY186</plasmid>
    </source>
</reference>
<evidence type="ECO:0000256" key="6">
    <source>
        <dbReference type="ARBA" id="ARBA00022722"/>
    </source>
</evidence>
<dbReference type="Gene3D" id="3.20.20.140">
    <property type="entry name" value="Metal-dependent hydrolases"/>
    <property type="match status" value="2"/>
</dbReference>
<keyword evidence="14" id="KW-0614">Plasmid</keyword>
<evidence type="ECO:0000256" key="7">
    <source>
        <dbReference type="ARBA" id="ARBA00022801"/>
    </source>
</evidence>
<dbReference type="Pfam" id="PF02811">
    <property type="entry name" value="PHP"/>
    <property type="match status" value="1"/>
</dbReference>
<evidence type="ECO:0000256" key="3">
    <source>
        <dbReference type="ARBA" id="ARBA00022679"/>
    </source>
</evidence>
<dbReference type="InterPro" id="IPR006308">
    <property type="entry name" value="Pol_III_a_PolC-type_gram_pos"/>
</dbReference>
<dbReference type="InterPro" id="IPR012337">
    <property type="entry name" value="RNaseH-like_sf"/>
</dbReference>
<dbReference type="GO" id="GO:0003887">
    <property type="term" value="F:DNA-directed DNA polymerase activity"/>
    <property type="evidence" value="ECO:0007669"/>
    <property type="project" value="UniProtKB-UniRule"/>
</dbReference>
<evidence type="ECO:0000256" key="10">
    <source>
        <dbReference type="ARBA" id="ARBA00049244"/>
    </source>
</evidence>
<dbReference type="Gene3D" id="6.10.140.1510">
    <property type="match status" value="1"/>
</dbReference>
<keyword evidence="15" id="KW-1185">Reference proteome</keyword>
<organism evidence="14 15">
    <name type="scientific">Butyrivibrio proteoclasticus (strain ATCC 51982 / DSM 14932 / B316)</name>
    <name type="common">Clostridium proteoclasticum</name>
    <dbReference type="NCBI Taxonomy" id="515622"/>
    <lineage>
        <taxon>Bacteria</taxon>
        <taxon>Bacillati</taxon>
        <taxon>Bacillota</taxon>
        <taxon>Clostridia</taxon>
        <taxon>Lachnospirales</taxon>
        <taxon>Lachnospiraceae</taxon>
        <taxon>Butyrivibrio</taxon>
    </lineage>
</organism>
<keyword evidence="8 11" id="KW-0269">Exonuclease</keyword>
<dbReference type="GO" id="GO:0006261">
    <property type="term" value="P:DNA-templated DNA replication"/>
    <property type="evidence" value="ECO:0007669"/>
    <property type="project" value="UniProtKB-UniRule"/>
</dbReference>
<evidence type="ECO:0000256" key="2">
    <source>
        <dbReference type="ARBA" id="ARBA00022490"/>
    </source>
</evidence>
<keyword evidence="3 11" id="KW-0808">Transferase</keyword>
<comment type="catalytic activity">
    <reaction evidence="10 11">
        <text>DNA(n) + a 2'-deoxyribonucleoside 5'-triphosphate = DNA(n+1) + diphosphate</text>
        <dbReference type="Rhea" id="RHEA:22508"/>
        <dbReference type="Rhea" id="RHEA-COMP:17339"/>
        <dbReference type="Rhea" id="RHEA-COMP:17340"/>
        <dbReference type="ChEBI" id="CHEBI:33019"/>
        <dbReference type="ChEBI" id="CHEBI:61560"/>
        <dbReference type="ChEBI" id="CHEBI:173112"/>
        <dbReference type="EC" id="2.7.7.7"/>
    </reaction>
</comment>
<dbReference type="Proteomes" id="UP000001299">
    <property type="component" value="Plasmid pCY186"/>
</dbReference>
<dbReference type="CDD" id="cd07435">
    <property type="entry name" value="PHP_PolIIIA_POLC"/>
    <property type="match status" value="1"/>
</dbReference>
<dbReference type="GO" id="GO:0003677">
    <property type="term" value="F:DNA binding"/>
    <property type="evidence" value="ECO:0007669"/>
    <property type="project" value="UniProtKB-UniRule"/>
</dbReference>
<dbReference type="SUPFAM" id="SSF160975">
    <property type="entry name" value="AF1531-like"/>
    <property type="match status" value="1"/>
</dbReference>
<dbReference type="InterPro" id="IPR040982">
    <property type="entry name" value="DNA_pol3_finger"/>
</dbReference>
<dbReference type="GO" id="GO:0005737">
    <property type="term" value="C:cytoplasm"/>
    <property type="evidence" value="ECO:0007669"/>
    <property type="project" value="UniProtKB-SubCell"/>
</dbReference>
<dbReference type="eggNOG" id="COG2176">
    <property type="taxonomic scope" value="Bacteria"/>
</dbReference>
<evidence type="ECO:0000256" key="4">
    <source>
        <dbReference type="ARBA" id="ARBA00022695"/>
    </source>
</evidence>
<evidence type="ECO:0000313" key="14">
    <source>
        <dbReference type="EMBL" id="ADL36488.1"/>
    </source>
</evidence>
<evidence type="ECO:0000256" key="11">
    <source>
        <dbReference type="HAMAP-Rule" id="MF_00356"/>
    </source>
</evidence>
<dbReference type="RefSeq" id="WP_013283136.1">
    <property type="nucleotide sequence ID" value="NC_014390.1"/>
</dbReference>
<dbReference type="SMART" id="SM00481">
    <property type="entry name" value="POLIIIAc"/>
    <property type="match status" value="1"/>
</dbReference>
<dbReference type="NCBIfam" id="TIGR01405">
    <property type="entry name" value="polC_Gram_pos"/>
    <property type="match status" value="1"/>
</dbReference>
<evidence type="ECO:0000256" key="8">
    <source>
        <dbReference type="ARBA" id="ARBA00022839"/>
    </source>
</evidence>
<dbReference type="InterPro" id="IPR044923">
    <property type="entry name" value="PolC_middle_finger_sf"/>
</dbReference>
<dbReference type="Gene3D" id="1.10.150.870">
    <property type="match status" value="1"/>
</dbReference>
<dbReference type="InterPro" id="IPR029460">
    <property type="entry name" value="DNAPol_HHH"/>
</dbReference>
<keyword evidence="6 11" id="KW-0540">Nuclease</keyword>
<evidence type="ECO:0000313" key="15">
    <source>
        <dbReference type="Proteomes" id="UP000001299"/>
    </source>
</evidence>
<dbReference type="InterPro" id="IPR006054">
    <property type="entry name" value="DnaQ"/>
</dbReference>
<dbReference type="EC" id="2.7.7.7" evidence="11"/>
<dbReference type="SMART" id="SM00479">
    <property type="entry name" value="EXOIII"/>
    <property type="match status" value="1"/>
</dbReference>
<keyword evidence="2 11" id="KW-0963">Cytoplasm</keyword>
<dbReference type="Pfam" id="PF07733">
    <property type="entry name" value="DNA_pol3_alpha"/>
    <property type="match status" value="1"/>
</dbReference>
<dbReference type="Gene3D" id="1.10.150.700">
    <property type="entry name" value="PolC, middle finger domain"/>
    <property type="match status" value="1"/>
</dbReference>
<dbReference type="HOGENOM" id="CLU_003297_2_0_9"/>
<dbReference type="Gene3D" id="2.40.50.140">
    <property type="entry name" value="Nucleic acid-binding proteins"/>
    <property type="match status" value="1"/>
</dbReference>
<dbReference type="Pfam" id="PF00929">
    <property type="entry name" value="RNase_T"/>
    <property type="match status" value="1"/>
</dbReference>
<dbReference type="Gene3D" id="3.30.420.10">
    <property type="entry name" value="Ribonuclease H-like superfamily/Ribonuclease H"/>
    <property type="match status" value="1"/>
</dbReference>
<dbReference type="GO" id="GO:0008408">
    <property type="term" value="F:3'-5' exonuclease activity"/>
    <property type="evidence" value="ECO:0007669"/>
    <property type="project" value="UniProtKB-UniRule"/>
</dbReference>
<comment type="subcellular location">
    <subcellularLocation>
        <location evidence="11">Cytoplasm</location>
    </subcellularLocation>
</comment>
<feature type="domain" description="Polymerase/histidinol phosphatase N-terminal" evidence="13">
    <location>
        <begin position="363"/>
        <end position="440"/>
    </location>
</feature>
<comment type="function">
    <text evidence="1 11">Required for replicative DNA synthesis. This DNA polymerase also exhibits 3' to 5' exonuclease activity.</text>
</comment>